<dbReference type="InterPro" id="IPR008878">
    <property type="entry name" value="Transposase_IS66_Orf2"/>
</dbReference>
<sequence length="125" mass="14043">MIGSTRQVRVYAYREPVDMRKSFDTLTALVAQGLRRDVMSGEIFLFVSRSRQRCKVLFWDGTGLCLFSKRLAKGRFAAPWARPGDGPLVLTTSELALLLEGSELIGRMPLSPPPYTPANRVLRWG</sequence>
<dbReference type="RefSeq" id="WP_272424348.1">
    <property type="nucleotide sequence ID" value="NZ_JAGTJJ010000034.1"/>
</dbReference>
<dbReference type="NCBIfam" id="NF033819">
    <property type="entry name" value="IS66_TnpB"/>
    <property type="match status" value="1"/>
</dbReference>
<evidence type="ECO:0000313" key="1">
    <source>
        <dbReference type="EMBL" id="MDC3986021.1"/>
    </source>
</evidence>
<protein>
    <submittedName>
        <fullName evidence="1">IS66 family insertion sequence element accessory protein TnpB</fullName>
    </submittedName>
</protein>
<dbReference type="PANTHER" id="PTHR36455:SF1">
    <property type="entry name" value="BLR8292 PROTEIN"/>
    <property type="match status" value="1"/>
</dbReference>
<dbReference type="Proteomes" id="UP001151081">
    <property type="component" value="Unassembled WGS sequence"/>
</dbReference>
<dbReference type="PANTHER" id="PTHR36455">
    <property type="match status" value="1"/>
</dbReference>
<dbReference type="EMBL" id="JAGTJJ010000034">
    <property type="protein sequence ID" value="MDC3986021.1"/>
    <property type="molecule type" value="Genomic_DNA"/>
</dbReference>
<dbReference type="Pfam" id="PF05717">
    <property type="entry name" value="TnpB_IS66"/>
    <property type="match status" value="1"/>
</dbReference>
<accession>A0A9X3XDD5</accession>
<proteinExistence type="predicted"/>
<dbReference type="AlphaFoldDB" id="A0A9X3XDD5"/>
<gene>
    <name evidence="1" type="primary">tnpB</name>
    <name evidence="1" type="ORF">KEG57_36410</name>
</gene>
<reference evidence="1 2" key="1">
    <citation type="submission" date="2021-04" db="EMBL/GenBank/DDBJ databases">
        <title>Genome analysis of Polyangium sp.</title>
        <authorList>
            <person name="Li Y."/>
            <person name="Wang J."/>
        </authorList>
    </citation>
    <scope>NUCLEOTIDE SEQUENCE [LARGE SCALE GENOMIC DNA]</scope>
    <source>
        <strain evidence="1 2">SDU14</strain>
    </source>
</reference>
<name>A0A9X3XDD5_9BACT</name>
<keyword evidence="2" id="KW-1185">Reference proteome</keyword>
<evidence type="ECO:0000313" key="2">
    <source>
        <dbReference type="Proteomes" id="UP001151081"/>
    </source>
</evidence>
<organism evidence="1 2">
    <name type="scientific">Polyangium jinanense</name>
    <dbReference type="NCBI Taxonomy" id="2829994"/>
    <lineage>
        <taxon>Bacteria</taxon>
        <taxon>Pseudomonadati</taxon>
        <taxon>Myxococcota</taxon>
        <taxon>Polyangia</taxon>
        <taxon>Polyangiales</taxon>
        <taxon>Polyangiaceae</taxon>
        <taxon>Polyangium</taxon>
    </lineage>
</organism>
<comment type="caution">
    <text evidence="1">The sequence shown here is derived from an EMBL/GenBank/DDBJ whole genome shotgun (WGS) entry which is preliminary data.</text>
</comment>